<gene>
    <name evidence="4" type="ORF">V5O48_008574</name>
</gene>
<feature type="region of interest" description="Disordered" evidence="1">
    <location>
        <begin position="1"/>
        <end position="20"/>
    </location>
</feature>
<keyword evidence="2" id="KW-0472">Membrane</keyword>
<feature type="domain" description="DUF6535" evidence="3">
    <location>
        <begin position="22"/>
        <end position="195"/>
    </location>
</feature>
<comment type="caution">
    <text evidence="4">The sequence shown here is derived from an EMBL/GenBank/DDBJ whole genome shotgun (WGS) entry which is preliminary data.</text>
</comment>
<evidence type="ECO:0000259" key="3">
    <source>
        <dbReference type="Pfam" id="PF20153"/>
    </source>
</evidence>
<feature type="transmembrane region" description="Helical" evidence="2">
    <location>
        <begin position="199"/>
        <end position="221"/>
    </location>
</feature>
<reference evidence="4 5" key="1">
    <citation type="submission" date="2024-02" db="EMBL/GenBank/DDBJ databases">
        <title>A draft genome for the cacao thread blight pathogen Marasmius crinis-equi.</title>
        <authorList>
            <person name="Cohen S.P."/>
            <person name="Baruah I.K."/>
            <person name="Amoako-Attah I."/>
            <person name="Bukari Y."/>
            <person name="Meinhardt L.W."/>
            <person name="Bailey B.A."/>
        </authorList>
    </citation>
    <scope>NUCLEOTIDE SEQUENCE [LARGE SCALE GENOMIC DNA]</scope>
    <source>
        <strain evidence="4 5">GH-76</strain>
    </source>
</reference>
<dbReference type="Proteomes" id="UP001465976">
    <property type="component" value="Unassembled WGS sequence"/>
</dbReference>
<name>A0ABR3FDM7_9AGAR</name>
<protein>
    <recommendedName>
        <fullName evidence="3">DUF6535 domain-containing protein</fullName>
    </recommendedName>
</protein>
<feature type="compositionally biased region" description="Basic and acidic residues" evidence="1">
    <location>
        <begin position="11"/>
        <end position="20"/>
    </location>
</feature>
<dbReference type="EMBL" id="JBAHYK010000511">
    <property type="protein sequence ID" value="KAL0573377.1"/>
    <property type="molecule type" value="Genomic_DNA"/>
</dbReference>
<proteinExistence type="predicted"/>
<evidence type="ECO:0000313" key="4">
    <source>
        <dbReference type="EMBL" id="KAL0573377.1"/>
    </source>
</evidence>
<evidence type="ECO:0000256" key="2">
    <source>
        <dbReference type="SAM" id="Phobius"/>
    </source>
</evidence>
<keyword evidence="2" id="KW-0812">Transmembrane</keyword>
<accession>A0ABR3FDM7</accession>
<sequence length="735" mass="84707">MSPKQQGVDQTNEKGPKLDDSWEEVMKRVEKIDDGLGQGWKEDIDTLLVFAGLFSAVVTAFTIESYQWLSDDPADTTITILNQISRQLDGQNITISDENPPFTPSSSVIRINTFWFLSLILSLVDALLGLMFKQWLREYRRPTNTQTPEQWLALRCFRSESLEQWHVPSFLAALPIILEVALFLFFAGLLELLWTLHRIPFACAIAVTGAAVLFYIVTSLLPGIDIIRLALCIHPEIQGVSSKQYPYKTPSEWKRALLNLPRINSLCPYKSPQAWSTFQLLAWLVKSLPVCRTAISYHLKRRFYSGGSGSLDISSVIKRIYNPDSWSSADLEIVQHFSKVVTCPDMYALKAYRWLVREFWDSPAMIPHLQTLLNEVPPHLIMPTTFGFEIVRIDRDWLADDVERVLRRGPQPGDSDWQFEYSDMNIRSLFFHNMWIQRRNLWVESLAFIPDSDMVSYLPWNGRRAPLTRILQLVAGSADEQDLVENYMKDIMANNKIDPHRDHDWSGIQRWLPHSVEALTTVSLDDWLHRGVLYQFLVWSYKGLVQRPKFMFLTFAKLYGFIDTFDAFRIGHGLPINFFEAVPGSFPISMDRLSLLLCDSSAATMSLGRELLEEYKRVWDTHKTFHSSDSQADDLLEYLTNYILARIPRDRWEGHVQDVTLPRRMAEIPENPTNDIPHILTSEDGLSLLSYSELSTEWANYDSDILEEWRSALRCVAYINGKPLDYFAEPKNQGA</sequence>
<feature type="transmembrane region" description="Helical" evidence="2">
    <location>
        <begin position="114"/>
        <end position="132"/>
    </location>
</feature>
<dbReference type="InterPro" id="IPR045338">
    <property type="entry name" value="DUF6535"/>
</dbReference>
<organism evidence="4 5">
    <name type="scientific">Marasmius crinis-equi</name>
    <dbReference type="NCBI Taxonomy" id="585013"/>
    <lineage>
        <taxon>Eukaryota</taxon>
        <taxon>Fungi</taxon>
        <taxon>Dikarya</taxon>
        <taxon>Basidiomycota</taxon>
        <taxon>Agaricomycotina</taxon>
        <taxon>Agaricomycetes</taxon>
        <taxon>Agaricomycetidae</taxon>
        <taxon>Agaricales</taxon>
        <taxon>Marasmiineae</taxon>
        <taxon>Marasmiaceae</taxon>
        <taxon>Marasmius</taxon>
    </lineage>
</organism>
<keyword evidence="2" id="KW-1133">Transmembrane helix</keyword>
<evidence type="ECO:0000256" key="1">
    <source>
        <dbReference type="SAM" id="MobiDB-lite"/>
    </source>
</evidence>
<dbReference type="Pfam" id="PF20153">
    <property type="entry name" value="DUF6535"/>
    <property type="match status" value="1"/>
</dbReference>
<feature type="compositionally biased region" description="Polar residues" evidence="1">
    <location>
        <begin position="1"/>
        <end position="10"/>
    </location>
</feature>
<evidence type="ECO:0000313" key="5">
    <source>
        <dbReference type="Proteomes" id="UP001465976"/>
    </source>
</evidence>
<feature type="transmembrane region" description="Helical" evidence="2">
    <location>
        <begin position="165"/>
        <end position="187"/>
    </location>
</feature>
<keyword evidence="5" id="KW-1185">Reference proteome</keyword>